<proteinExistence type="predicted"/>
<protein>
    <submittedName>
        <fullName evidence="1">Uncharacterized protein</fullName>
    </submittedName>
</protein>
<sequence length="431" mass="50084">MDSRIVSPTRRRVPGRLLQFQPEPESLLTCCTEVPLPDESEPLKQSIGLQKLDTKEKSFRYLDFAEGGANAALNKWGQFLQFSRLVADDRDRESWQYISVEPRHILRLEHIAPAKGSCRPDQEGHYSEEKRRTLGWEPNNPEWKSSVYHLNDSDAYQRRHDKFNALCMQKQGLGLRFSENTDISELQYYYRNDRWPEVRYTAEGKVKVVLQYYIENGQIIQDMCLTSESTEETELSLEFEFTTGIRIASGNMRGPEEKREDEHDFDHVLQQVLENKASGSQWKLKRGNYYAAASLFKDGQPKPFSLLRAGQQIGVPGCNINIRSNDSIMHRETFILGPGAKTKFTSAFKIEHIGTRNTPPQYFDISPRLELLQDRWWSFDTESSSFIFRRNLETILSHAMPLPRVKDEAYQPYVLHDHDLMNTFRTWGSSL</sequence>
<dbReference type="Proteomes" id="UP000276215">
    <property type="component" value="Unassembled WGS sequence"/>
</dbReference>
<dbReference type="AlphaFoldDB" id="A0A3N4J4F9"/>
<organism evidence="1 2">
    <name type="scientific">Choiromyces venosus 120613-1</name>
    <dbReference type="NCBI Taxonomy" id="1336337"/>
    <lineage>
        <taxon>Eukaryota</taxon>
        <taxon>Fungi</taxon>
        <taxon>Dikarya</taxon>
        <taxon>Ascomycota</taxon>
        <taxon>Pezizomycotina</taxon>
        <taxon>Pezizomycetes</taxon>
        <taxon>Pezizales</taxon>
        <taxon>Tuberaceae</taxon>
        <taxon>Choiromyces</taxon>
    </lineage>
</organism>
<reference evidence="1 2" key="1">
    <citation type="journal article" date="2018" name="Nat. Ecol. Evol.">
        <title>Pezizomycetes genomes reveal the molecular basis of ectomycorrhizal truffle lifestyle.</title>
        <authorList>
            <person name="Murat C."/>
            <person name="Payen T."/>
            <person name="Noel B."/>
            <person name="Kuo A."/>
            <person name="Morin E."/>
            <person name="Chen J."/>
            <person name="Kohler A."/>
            <person name="Krizsan K."/>
            <person name="Balestrini R."/>
            <person name="Da Silva C."/>
            <person name="Montanini B."/>
            <person name="Hainaut M."/>
            <person name="Levati E."/>
            <person name="Barry K.W."/>
            <person name="Belfiori B."/>
            <person name="Cichocki N."/>
            <person name="Clum A."/>
            <person name="Dockter R.B."/>
            <person name="Fauchery L."/>
            <person name="Guy J."/>
            <person name="Iotti M."/>
            <person name="Le Tacon F."/>
            <person name="Lindquist E.A."/>
            <person name="Lipzen A."/>
            <person name="Malagnac F."/>
            <person name="Mello A."/>
            <person name="Molinier V."/>
            <person name="Miyauchi S."/>
            <person name="Poulain J."/>
            <person name="Riccioni C."/>
            <person name="Rubini A."/>
            <person name="Sitrit Y."/>
            <person name="Splivallo R."/>
            <person name="Traeger S."/>
            <person name="Wang M."/>
            <person name="Zifcakova L."/>
            <person name="Wipf D."/>
            <person name="Zambonelli A."/>
            <person name="Paolocci F."/>
            <person name="Nowrousian M."/>
            <person name="Ottonello S."/>
            <person name="Baldrian P."/>
            <person name="Spatafora J.W."/>
            <person name="Henrissat B."/>
            <person name="Nagy L.G."/>
            <person name="Aury J.M."/>
            <person name="Wincker P."/>
            <person name="Grigoriev I.V."/>
            <person name="Bonfante P."/>
            <person name="Martin F.M."/>
        </authorList>
    </citation>
    <scope>NUCLEOTIDE SEQUENCE [LARGE SCALE GENOMIC DNA]</scope>
    <source>
        <strain evidence="1 2">120613-1</strain>
    </source>
</reference>
<accession>A0A3N4J4F9</accession>
<evidence type="ECO:0000313" key="1">
    <source>
        <dbReference type="EMBL" id="RPA93203.1"/>
    </source>
</evidence>
<evidence type="ECO:0000313" key="2">
    <source>
        <dbReference type="Proteomes" id="UP000276215"/>
    </source>
</evidence>
<dbReference type="EMBL" id="ML120458">
    <property type="protein sequence ID" value="RPA93203.1"/>
    <property type="molecule type" value="Genomic_DNA"/>
</dbReference>
<name>A0A3N4J4F9_9PEZI</name>
<gene>
    <name evidence="1" type="ORF">L873DRAFT_84617</name>
</gene>
<dbReference type="OrthoDB" id="10510228at2759"/>
<keyword evidence="2" id="KW-1185">Reference proteome</keyword>